<comment type="cofactor">
    <cofactor evidence="1">
        <name>Mg(2+)</name>
        <dbReference type="ChEBI" id="CHEBI:18420"/>
    </cofactor>
</comment>
<keyword evidence="1" id="KW-0904">Protein phosphatase</keyword>
<dbReference type="AlphaFoldDB" id="A0A498JBK2"/>
<accession>A0A498JBK2</accession>
<evidence type="ECO:0000259" key="2">
    <source>
        <dbReference type="PROSITE" id="PS51746"/>
    </source>
</evidence>
<keyword evidence="1" id="KW-0460">Magnesium</keyword>
<comment type="cofactor">
    <cofactor evidence="1">
        <name>Mn(2+)</name>
        <dbReference type="ChEBI" id="CHEBI:29035"/>
    </cofactor>
</comment>
<dbReference type="InterPro" id="IPR036457">
    <property type="entry name" value="PPM-type-like_dom_sf"/>
</dbReference>
<gene>
    <name evidence="3" type="ORF">DVH24_033412</name>
</gene>
<feature type="domain" description="PPM-type phosphatase" evidence="2">
    <location>
        <begin position="79"/>
        <end position="332"/>
    </location>
</feature>
<dbReference type="Proteomes" id="UP000290289">
    <property type="component" value="Chromosome 8"/>
</dbReference>
<comment type="catalytic activity">
    <reaction evidence="1">
        <text>O-phospho-L-threonyl-[protein] + H2O = L-threonyl-[protein] + phosphate</text>
        <dbReference type="Rhea" id="RHEA:47004"/>
        <dbReference type="Rhea" id="RHEA-COMP:11060"/>
        <dbReference type="Rhea" id="RHEA-COMP:11605"/>
        <dbReference type="ChEBI" id="CHEBI:15377"/>
        <dbReference type="ChEBI" id="CHEBI:30013"/>
        <dbReference type="ChEBI" id="CHEBI:43474"/>
        <dbReference type="ChEBI" id="CHEBI:61977"/>
        <dbReference type="EC" id="3.1.3.16"/>
    </reaction>
</comment>
<keyword evidence="1" id="KW-0479">Metal-binding</keyword>
<evidence type="ECO:0000313" key="4">
    <source>
        <dbReference type="Proteomes" id="UP000290289"/>
    </source>
</evidence>
<reference evidence="3 4" key="1">
    <citation type="submission" date="2018-10" db="EMBL/GenBank/DDBJ databases">
        <title>A high-quality apple genome assembly.</title>
        <authorList>
            <person name="Hu J."/>
        </authorList>
    </citation>
    <scope>NUCLEOTIDE SEQUENCE [LARGE SCALE GENOMIC DNA]</scope>
    <source>
        <strain evidence="4">cv. HFTH1</strain>
        <tissue evidence="3">Young leaf</tissue>
    </source>
</reference>
<comment type="similarity">
    <text evidence="1">Belongs to the PP2C family.</text>
</comment>
<comment type="catalytic activity">
    <reaction evidence="1">
        <text>O-phospho-L-seryl-[protein] + H2O = L-seryl-[protein] + phosphate</text>
        <dbReference type="Rhea" id="RHEA:20629"/>
        <dbReference type="Rhea" id="RHEA-COMP:9863"/>
        <dbReference type="Rhea" id="RHEA-COMP:11604"/>
        <dbReference type="ChEBI" id="CHEBI:15377"/>
        <dbReference type="ChEBI" id="CHEBI:29999"/>
        <dbReference type="ChEBI" id="CHEBI:43474"/>
        <dbReference type="ChEBI" id="CHEBI:83421"/>
        <dbReference type="EC" id="3.1.3.16"/>
    </reaction>
</comment>
<name>A0A498JBK2_MALDO</name>
<dbReference type="PROSITE" id="PS51746">
    <property type="entry name" value="PPM_2"/>
    <property type="match status" value="2"/>
</dbReference>
<dbReference type="PANTHER" id="PTHR12320">
    <property type="entry name" value="PROTEIN PHOSPHATASE 2C"/>
    <property type="match status" value="1"/>
</dbReference>
<dbReference type="SMART" id="SM00331">
    <property type="entry name" value="PP2C_SIG"/>
    <property type="match status" value="2"/>
</dbReference>
<dbReference type="SUPFAM" id="SSF81606">
    <property type="entry name" value="PP2C-like"/>
    <property type="match status" value="2"/>
</dbReference>
<dbReference type="Gene3D" id="3.60.40.10">
    <property type="entry name" value="PPM-type phosphatase domain"/>
    <property type="match status" value="2"/>
</dbReference>
<sequence length="675" mass="73749">MLIVKKPRLEDSRFIFPEKQTIGVADGVDARAGDYAREQMMLTEATLSLLMLKYVNYYGIIDNNNCYGQETKTNLHDMVCGSVYLPKDNKLGEDAHFICPDKQTIGVADGVGGWAKKGIDAGRYARELMNNAFIAVHNPNNINVQKRKRKVADMIGAVDPRKVLQETYSKTKEKGSSTACILSLNKESGVLHAVNVGDSGFLLFRNNKVVHQSPTQQRRFNCPYQLGNGISSDRPDSAWEECIQTIPGDIVVLGTVACWTTCFQVLVQGGGGGGDHDLDLACGALASSIANLALYNSFDKQNPSPFSENARKAGFEHKGGKIDDITVIVAQMLIAKKPRVEEPRFICPEKQTNGVADGVGGWAKGGVDAGDYAREQMMLTEATLSLLMLKYVNYNGIINNNNCHAQETKRNLHEMVCGSVYLPKDNKLGEDAHFICPDKQTIGVADGVGGWAKKGIDAGQYARELMNNAFIAVHNPNNIDEQKRKRKVADMIGAVDPRKVLQETYTKTKEKGSSTACILSLNKESGVLHAVNVGDSGFLLFRNKKFVYQSPTQQRRFNCPYQLGNGISSDRPDSAWEEWIQTVPGDIVVLGTDGLLDNMFPSEIEKVLVQGGGGDRDLDLGCGELASSIANLALYNSFDKHSPSPFSENARKAGFEHKGGKIDDITVIVAQVVAL</sequence>
<feature type="domain" description="PPM-type phosphatase" evidence="2">
    <location>
        <begin position="416"/>
        <end position="672"/>
    </location>
</feature>
<keyword evidence="1" id="KW-0378">Hydrolase</keyword>
<dbReference type="EMBL" id="RDQH01000334">
    <property type="protein sequence ID" value="RXH92516.1"/>
    <property type="molecule type" value="Genomic_DNA"/>
</dbReference>
<proteinExistence type="inferred from homology"/>
<dbReference type="PANTHER" id="PTHR12320:SF81">
    <property type="entry name" value="PROTEIN PHOSPHATASE 2C 23-RELATED"/>
    <property type="match status" value="1"/>
</dbReference>
<evidence type="ECO:0000313" key="3">
    <source>
        <dbReference type="EMBL" id="RXH92516.1"/>
    </source>
</evidence>
<protein>
    <recommendedName>
        <fullName evidence="1">Protein phosphatase</fullName>
        <ecNumber evidence="1">3.1.3.16</ecNumber>
    </recommendedName>
</protein>
<keyword evidence="4" id="KW-1185">Reference proteome</keyword>
<organism evidence="3 4">
    <name type="scientific">Malus domestica</name>
    <name type="common">Apple</name>
    <name type="synonym">Pyrus malus</name>
    <dbReference type="NCBI Taxonomy" id="3750"/>
    <lineage>
        <taxon>Eukaryota</taxon>
        <taxon>Viridiplantae</taxon>
        <taxon>Streptophyta</taxon>
        <taxon>Embryophyta</taxon>
        <taxon>Tracheophyta</taxon>
        <taxon>Spermatophyta</taxon>
        <taxon>Magnoliopsida</taxon>
        <taxon>eudicotyledons</taxon>
        <taxon>Gunneridae</taxon>
        <taxon>Pentapetalae</taxon>
        <taxon>rosids</taxon>
        <taxon>fabids</taxon>
        <taxon>Rosales</taxon>
        <taxon>Rosaceae</taxon>
        <taxon>Amygdaloideae</taxon>
        <taxon>Maleae</taxon>
        <taxon>Malus</taxon>
    </lineage>
</organism>
<dbReference type="EC" id="3.1.3.16" evidence="1"/>
<dbReference type="SMART" id="SM00332">
    <property type="entry name" value="PP2Cc"/>
    <property type="match status" value="1"/>
</dbReference>
<keyword evidence="1" id="KW-0464">Manganese</keyword>
<dbReference type="InterPro" id="IPR039123">
    <property type="entry name" value="PPTC7"/>
</dbReference>
<dbReference type="GO" id="GO:0004722">
    <property type="term" value="F:protein serine/threonine phosphatase activity"/>
    <property type="evidence" value="ECO:0007669"/>
    <property type="project" value="UniProtKB-EC"/>
</dbReference>
<dbReference type="GO" id="GO:0046872">
    <property type="term" value="F:metal ion binding"/>
    <property type="evidence" value="ECO:0007669"/>
    <property type="project" value="UniProtKB-UniRule"/>
</dbReference>
<dbReference type="InterPro" id="IPR001932">
    <property type="entry name" value="PPM-type_phosphatase-like_dom"/>
</dbReference>
<comment type="caution">
    <text evidence="3">The sequence shown here is derived from an EMBL/GenBank/DDBJ whole genome shotgun (WGS) entry which is preliminary data.</text>
</comment>
<dbReference type="STRING" id="3750.A0A498JBK2"/>
<evidence type="ECO:0000256" key="1">
    <source>
        <dbReference type="RuleBase" id="RU366020"/>
    </source>
</evidence>